<accession>A0A1H0K3E6</accession>
<keyword evidence="7 8" id="KW-0472">Membrane</keyword>
<dbReference type="InterPro" id="IPR000515">
    <property type="entry name" value="MetI-like"/>
</dbReference>
<keyword evidence="6 8" id="KW-1133">Transmembrane helix</keyword>
<organism evidence="11 12">
    <name type="scientific">Nakamurella panacisegetis</name>
    <dbReference type="NCBI Taxonomy" id="1090615"/>
    <lineage>
        <taxon>Bacteria</taxon>
        <taxon>Bacillati</taxon>
        <taxon>Actinomycetota</taxon>
        <taxon>Actinomycetes</taxon>
        <taxon>Nakamurellales</taxon>
        <taxon>Nakamurellaceae</taxon>
        <taxon>Nakamurella</taxon>
    </lineage>
</organism>
<reference evidence="11 12" key="1">
    <citation type="submission" date="2016-10" db="EMBL/GenBank/DDBJ databases">
        <authorList>
            <person name="de Groot N.N."/>
        </authorList>
    </citation>
    <scope>NUCLEOTIDE SEQUENCE [LARGE SCALE GENOMIC DNA]</scope>
    <source>
        <strain evidence="12">P4-7,KCTC 19426,CECT 7604</strain>
    </source>
</reference>
<protein>
    <submittedName>
        <fullName evidence="11">Spermidine/putrescine transport system permease protein</fullName>
    </submittedName>
</protein>
<dbReference type="SUPFAM" id="SSF161098">
    <property type="entry name" value="MetI-like"/>
    <property type="match status" value="1"/>
</dbReference>
<evidence type="ECO:0000259" key="10">
    <source>
        <dbReference type="PROSITE" id="PS50928"/>
    </source>
</evidence>
<dbReference type="InterPro" id="IPR035906">
    <property type="entry name" value="MetI-like_sf"/>
</dbReference>
<feature type="transmembrane region" description="Helical" evidence="8">
    <location>
        <begin position="200"/>
        <end position="225"/>
    </location>
</feature>
<dbReference type="AlphaFoldDB" id="A0A1H0K3E6"/>
<proteinExistence type="inferred from homology"/>
<dbReference type="CDD" id="cd06261">
    <property type="entry name" value="TM_PBP2"/>
    <property type="match status" value="1"/>
</dbReference>
<feature type="region of interest" description="Disordered" evidence="9">
    <location>
        <begin position="1"/>
        <end position="20"/>
    </location>
</feature>
<evidence type="ECO:0000256" key="6">
    <source>
        <dbReference type="ARBA" id="ARBA00022989"/>
    </source>
</evidence>
<feature type="transmembrane region" description="Helical" evidence="8">
    <location>
        <begin position="32"/>
        <end position="56"/>
    </location>
</feature>
<dbReference type="PANTHER" id="PTHR43848">
    <property type="entry name" value="PUTRESCINE TRANSPORT SYSTEM PERMEASE PROTEIN POTI"/>
    <property type="match status" value="1"/>
</dbReference>
<feature type="transmembrane region" description="Helical" evidence="8">
    <location>
        <begin position="126"/>
        <end position="148"/>
    </location>
</feature>
<evidence type="ECO:0000256" key="2">
    <source>
        <dbReference type="ARBA" id="ARBA00007069"/>
    </source>
</evidence>
<evidence type="ECO:0000256" key="7">
    <source>
        <dbReference type="ARBA" id="ARBA00023136"/>
    </source>
</evidence>
<evidence type="ECO:0000313" key="12">
    <source>
        <dbReference type="Proteomes" id="UP000198741"/>
    </source>
</evidence>
<evidence type="ECO:0000256" key="1">
    <source>
        <dbReference type="ARBA" id="ARBA00004651"/>
    </source>
</evidence>
<evidence type="ECO:0000256" key="5">
    <source>
        <dbReference type="ARBA" id="ARBA00022692"/>
    </source>
</evidence>
<evidence type="ECO:0000256" key="9">
    <source>
        <dbReference type="SAM" id="MobiDB-lite"/>
    </source>
</evidence>
<feature type="transmembrane region" description="Helical" evidence="8">
    <location>
        <begin position="154"/>
        <end position="179"/>
    </location>
</feature>
<feature type="domain" description="ABC transmembrane type-1" evidence="10">
    <location>
        <begin position="88"/>
        <end position="278"/>
    </location>
</feature>
<evidence type="ECO:0000256" key="4">
    <source>
        <dbReference type="ARBA" id="ARBA00022475"/>
    </source>
</evidence>
<gene>
    <name evidence="11" type="ORF">SAMN04515671_1148</name>
</gene>
<dbReference type="InterPro" id="IPR051789">
    <property type="entry name" value="Bact_Polyamine_Transport"/>
</dbReference>
<keyword evidence="12" id="KW-1185">Reference proteome</keyword>
<feature type="transmembrane region" description="Helical" evidence="8">
    <location>
        <begin position="92"/>
        <end position="114"/>
    </location>
</feature>
<dbReference type="GO" id="GO:0055085">
    <property type="term" value="P:transmembrane transport"/>
    <property type="evidence" value="ECO:0007669"/>
    <property type="project" value="InterPro"/>
</dbReference>
<evidence type="ECO:0000256" key="3">
    <source>
        <dbReference type="ARBA" id="ARBA00022448"/>
    </source>
</evidence>
<name>A0A1H0K3E6_9ACTN</name>
<keyword evidence="4" id="KW-1003">Cell membrane</keyword>
<sequence>MSAPTLTKSTAPSTPPRPKAGMGVGRWIRDRLVAVVGIVALLYMFAPIFVVIVFSFNKPVGKYNLVWNRFSFDAWTNPCGASGLCDSLVTSLWIGVVATLGAVIIGTLAAFAIGRHRFRGQATANVLVFLPMATPEVVAGSSLLTLFLNLGVPLGYTTIVIAHIMFCLSFVIVTVKARLAGMDPRLEQAAMDLYANPRQTFWRITFPLVLPGIVSAAMLSFSLSFDDFIITNFNSGSRVTFPMYVWGVAQRGVPVQVNVVGTAMMLVALVFVVSGRVVGSRRNRLK</sequence>
<evidence type="ECO:0000313" key="11">
    <source>
        <dbReference type="EMBL" id="SDO50419.1"/>
    </source>
</evidence>
<feature type="transmembrane region" description="Helical" evidence="8">
    <location>
        <begin position="259"/>
        <end position="279"/>
    </location>
</feature>
<dbReference type="GO" id="GO:0005886">
    <property type="term" value="C:plasma membrane"/>
    <property type="evidence" value="ECO:0007669"/>
    <property type="project" value="UniProtKB-SubCell"/>
</dbReference>
<dbReference type="Pfam" id="PF00528">
    <property type="entry name" value="BPD_transp_1"/>
    <property type="match status" value="1"/>
</dbReference>
<dbReference type="Proteomes" id="UP000198741">
    <property type="component" value="Chromosome I"/>
</dbReference>
<evidence type="ECO:0000256" key="8">
    <source>
        <dbReference type="RuleBase" id="RU363032"/>
    </source>
</evidence>
<dbReference type="Gene3D" id="1.10.3720.10">
    <property type="entry name" value="MetI-like"/>
    <property type="match status" value="1"/>
</dbReference>
<keyword evidence="3 8" id="KW-0813">Transport</keyword>
<keyword evidence="5 8" id="KW-0812">Transmembrane</keyword>
<dbReference type="STRING" id="1090615.SAMN04515671_1148"/>
<dbReference type="PROSITE" id="PS50928">
    <property type="entry name" value="ABC_TM1"/>
    <property type="match status" value="1"/>
</dbReference>
<feature type="compositionally biased region" description="Polar residues" evidence="9">
    <location>
        <begin position="1"/>
        <end position="12"/>
    </location>
</feature>
<dbReference type="PANTHER" id="PTHR43848:SF2">
    <property type="entry name" value="PUTRESCINE TRANSPORT SYSTEM PERMEASE PROTEIN POTI"/>
    <property type="match status" value="1"/>
</dbReference>
<dbReference type="EMBL" id="LT629710">
    <property type="protein sequence ID" value="SDO50419.1"/>
    <property type="molecule type" value="Genomic_DNA"/>
</dbReference>
<comment type="subcellular location">
    <subcellularLocation>
        <location evidence="1 8">Cell membrane</location>
        <topology evidence="1 8">Multi-pass membrane protein</topology>
    </subcellularLocation>
</comment>
<comment type="similarity">
    <text evidence="2">Belongs to the binding-protein-dependent transport system permease family. CysTW subfamily.</text>
</comment>